<comment type="cofactor">
    <cofactor evidence="3">
        <name>FMN</name>
        <dbReference type="ChEBI" id="CHEBI:58210"/>
    </cofactor>
    <text evidence="3">Binds 1 FMN per subunit.</text>
</comment>
<sequence length="401" mass="42360">MSLAERRIVLGVSGGIAAYKSCELVRRLRDLDAHVRVVMTENATRFVTPTTFQALSGEPVRVSLWDESAEAAMGHIELARWAERVLIAPASADLIARLAHGHANDLLTTLCLATAAPVYVAPAMNQQMWAHAAVQANIAILRTRGVQMLGPAAGDQACGEVGSGRMLEPHELRAAMVASFGDPVLRGKNIVVSAGPTYEDIDPVRFIGNRSSGRMGFAVAEAAAQAGAHVTLVAGPVSLPTPAGIVRRIDVRSAAQMHAAVTEAAGGADIYIGSAAVGDYRPNSVAAHKLKKHDGADLTLQLAENPDILASLSAQKAHPFLVGFAAETQNVEIYARDKLQRKGLDMIAANQVGEGLGFETADNAITLYWADGSLALPRTDKAALARQLIECIASRYKAVRG</sequence>
<feature type="binding site" evidence="3">
    <location>
        <position position="279"/>
    </location>
    <ligand>
        <name>CTP</name>
        <dbReference type="ChEBI" id="CHEBI:37563"/>
    </ligand>
</feature>
<evidence type="ECO:0000256" key="3">
    <source>
        <dbReference type="HAMAP-Rule" id="MF_02225"/>
    </source>
</evidence>
<dbReference type="Gene3D" id="3.40.50.10300">
    <property type="entry name" value="CoaB-like"/>
    <property type="match status" value="1"/>
</dbReference>
<keyword evidence="1 3" id="KW-0210">Decarboxylase</keyword>
<dbReference type="PANTHER" id="PTHR14359:SF6">
    <property type="entry name" value="PHOSPHOPANTOTHENOYLCYSTEINE DECARBOXYLASE"/>
    <property type="match status" value="1"/>
</dbReference>
<dbReference type="OrthoDB" id="9802554at2"/>
<dbReference type="NCBIfam" id="TIGR00521">
    <property type="entry name" value="coaBC_dfp"/>
    <property type="match status" value="1"/>
</dbReference>
<dbReference type="InterPro" id="IPR007085">
    <property type="entry name" value="DNA/pantothenate-metab_flavo_C"/>
</dbReference>
<dbReference type="GO" id="GO:0071513">
    <property type="term" value="C:phosphopantothenoylcysteine decarboxylase complex"/>
    <property type="evidence" value="ECO:0007669"/>
    <property type="project" value="TreeGrafter"/>
</dbReference>
<proteinExistence type="inferred from homology"/>
<feature type="domain" description="DNA/pantothenate metabolism flavoprotein C-terminal" evidence="6">
    <location>
        <begin position="185"/>
        <end position="394"/>
    </location>
</feature>
<dbReference type="AlphaFoldDB" id="A0A370WUC2"/>
<dbReference type="InterPro" id="IPR036551">
    <property type="entry name" value="Flavin_trans-like"/>
</dbReference>
<comment type="similarity">
    <text evidence="3 4">In the C-terminal section; belongs to the PPC synthetase family.</text>
</comment>
<feature type="region of interest" description="Phosphopantothenate--cysteine ligase" evidence="3">
    <location>
        <begin position="190"/>
        <end position="401"/>
    </location>
</feature>
<comment type="function">
    <text evidence="3">Catalyzes two sequential steps in the biosynthesis of coenzyme A. In the first step cysteine is conjugated to 4'-phosphopantothenate to form 4-phosphopantothenoylcysteine. In the second step the latter compound is decarboxylated to form 4'-phosphopantotheine.</text>
</comment>
<comment type="pathway">
    <text evidence="3 4">Cofactor biosynthesis; coenzyme A biosynthesis; CoA from (R)-pantothenate: step 3/5.</text>
</comment>
<keyword evidence="8" id="KW-1185">Reference proteome</keyword>
<dbReference type="SUPFAM" id="SSF52507">
    <property type="entry name" value="Homo-oligomeric flavin-containing Cys decarboxylases, HFCD"/>
    <property type="match status" value="1"/>
</dbReference>
<comment type="catalytic activity">
    <reaction evidence="3 4">
        <text>(R)-4'-phosphopantothenate + L-cysteine + CTP = N-[(R)-4-phosphopantothenoyl]-L-cysteine + CMP + diphosphate + H(+)</text>
        <dbReference type="Rhea" id="RHEA:19397"/>
        <dbReference type="ChEBI" id="CHEBI:10986"/>
        <dbReference type="ChEBI" id="CHEBI:15378"/>
        <dbReference type="ChEBI" id="CHEBI:33019"/>
        <dbReference type="ChEBI" id="CHEBI:35235"/>
        <dbReference type="ChEBI" id="CHEBI:37563"/>
        <dbReference type="ChEBI" id="CHEBI:59458"/>
        <dbReference type="ChEBI" id="CHEBI:60377"/>
        <dbReference type="EC" id="6.3.2.5"/>
    </reaction>
</comment>
<dbReference type="HAMAP" id="MF_02225">
    <property type="entry name" value="CoaBC"/>
    <property type="match status" value="1"/>
</dbReference>
<gene>
    <name evidence="3 7" type="primary">coaBC</name>
    <name evidence="7" type="ORF">DWU98_16210</name>
</gene>
<feature type="active site" description="Proton donor" evidence="3">
    <location>
        <position position="158"/>
    </location>
</feature>
<keyword evidence="2 3" id="KW-0456">Lyase</keyword>
<dbReference type="InterPro" id="IPR003382">
    <property type="entry name" value="Flavoprotein"/>
</dbReference>
<dbReference type="RefSeq" id="WP_115496623.1">
    <property type="nucleotide sequence ID" value="NZ_QRBE01000011.1"/>
</dbReference>
<keyword evidence="3 4" id="KW-0436">Ligase</keyword>
<dbReference type="EMBL" id="QRBE01000011">
    <property type="protein sequence ID" value="RDS79616.1"/>
    <property type="molecule type" value="Genomic_DNA"/>
</dbReference>
<dbReference type="SUPFAM" id="SSF102645">
    <property type="entry name" value="CoaB-like"/>
    <property type="match status" value="1"/>
</dbReference>
<dbReference type="Pfam" id="PF04127">
    <property type="entry name" value="DFP"/>
    <property type="match status" value="1"/>
</dbReference>
<dbReference type="PANTHER" id="PTHR14359">
    <property type="entry name" value="HOMO-OLIGOMERIC FLAVIN CONTAINING CYS DECARBOXYLASE FAMILY"/>
    <property type="match status" value="1"/>
</dbReference>
<dbReference type="UniPathway" id="UPA00241">
    <property type="reaction ID" value="UER00353"/>
</dbReference>
<evidence type="ECO:0000256" key="4">
    <source>
        <dbReference type="RuleBase" id="RU364078"/>
    </source>
</evidence>
<dbReference type="GO" id="GO:0004633">
    <property type="term" value="F:phosphopantothenoylcysteine decarboxylase activity"/>
    <property type="evidence" value="ECO:0007669"/>
    <property type="project" value="UniProtKB-UniRule"/>
</dbReference>
<keyword evidence="3" id="KW-0460">Magnesium</keyword>
<evidence type="ECO:0000256" key="2">
    <source>
        <dbReference type="ARBA" id="ARBA00023239"/>
    </source>
</evidence>
<reference evidence="7 8" key="1">
    <citation type="submission" date="2018-07" db="EMBL/GenBank/DDBJ databases">
        <title>Dyella monticola sp. nov. and Dyella psychrodurans sp. nov. isolated from monsoon evergreen broad-leaved forest soil of Dinghu Mountain, China.</title>
        <authorList>
            <person name="Gao Z."/>
            <person name="Qiu L."/>
        </authorList>
    </citation>
    <scope>NUCLEOTIDE SEQUENCE [LARGE SCALE GENOMIC DNA]</scope>
    <source>
        <strain evidence="7 8">4G-K06</strain>
    </source>
</reference>
<comment type="caution">
    <text evidence="3">Lacks conserved residue(s) required for the propagation of feature annotation.</text>
</comment>
<keyword evidence="3" id="KW-0479">Metal-binding</keyword>
<dbReference type="GO" id="GO:0010181">
    <property type="term" value="F:FMN binding"/>
    <property type="evidence" value="ECO:0007669"/>
    <property type="project" value="UniProtKB-UniRule"/>
</dbReference>
<dbReference type="Pfam" id="PF02441">
    <property type="entry name" value="Flavoprotein"/>
    <property type="match status" value="1"/>
</dbReference>
<keyword evidence="3 4" id="KW-0285">Flavoprotein</keyword>
<comment type="caution">
    <text evidence="7">The sequence shown here is derived from an EMBL/GenBank/DDBJ whole genome shotgun (WGS) entry which is preliminary data.</text>
</comment>
<dbReference type="GO" id="GO:0004632">
    <property type="term" value="F:phosphopantothenate--cysteine ligase activity"/>
    <property type="evidence" value="ECO:0007669"/>
    <property type="project" value="UniProtKB-UniRule"/>
</dbReference>
<comment type="catalytic activity">
    <reaction evidence="3 4">
        <text>N-[(R)-4-phosphopantothenoyl]-L-cysteine + H(+) = (R)-4'-phosphopantetheine + CO2</text>
        <dbReference type="Rhea" id="RHEA:16793"/>
        <dbReference type="ChEBI" id="CHEBI:15378"/>
        <dbReference type="ChEBI" id="CHEBI:16526"/>
        <dbReference type="ChEBI" id="CHEBI:59458"/>
        <dbReference type="ChEBI" id="CHEBI:61723"/>
        <dbReference type="EC" id="4.1.1.36"/>
    </reaction>
</comment>
<dbReference type="EC" id="4.1.1.36" evidence="3"/>
<protein>
    <recommendedName>
        <fullName evidence="3">Coenzyme A biosynthesis bifunctional protein CoaBC</fullName>
    </recommendedName>
    <alternativeName>
        <fullName evidence="3">DNA/pantothenate metabolism flavoprotein</fullName>
    </alternativeName>
    <alternativeName>
        <fullName evidence="3">Phosphopantothenoylcysteine synthetase/decarboxylase</fullName>
        <shortName evidence="3">PPCS-PPCDC</shortName>
    </alternativeName>
    <domain>
        <recommendedName>
            <fullName evidence="3">Phosphopantothenoylcysteine decarboxylase</fullName>
            <shortName evidence="3">PPC decarboxylase</shortName>
            <shortName evidence="3">PPC-DC</shortName>
            <ecNumber evidence="3">4.1.1.36</ecNumber>
        </recommendedName>
        <alternativeName>
            <fullName evidence="3">CoaC</fullName>
        </alternativeName>
    </domain>
    <domain>
        <recommendedName>
            <fullName evidence="3">Phosphopantothenate--cysteine ligase</fullName>
            <ecNumber evidence="3">6.3.2.5</ecNumber>
        </recommendedName>
        <alternativeName>
            <fullName evidence="3">CoaB</fullName>
        </alternativeName>
        <alternativeName>
            <fullName evidence="3">Phosphopantothenoylcysteine synthetase</fullName>
            <shortName evidence="3">PPC synthetase</shortName>
            <shortName evidence="3">PPC-S</shortName>
        </alternativeName>
    </domain>
</protein>
<dbReference type="InterPro" id="IPR035929">
    <property type="entry name" value="CoaB-like_sf"/>
</dbReference>
<feature type="binding site" evidence="3">
    <location>
        <position position="324"/>
    </location>
    <ligand>
        <name>CTP</name>
        <dbReference type="ChEBI" id="CHEBI:37563"/>
    </ligand>
</feature>
<evidence type="ECO:0000259" key="6">
    <source>
        <dbReference type="Pfam" id="PF04127"/>
    </source>
</evidence>
<evidence type="ECO:0000313" key="7">
    <source>
        <dbReference type="EMBL" id="RDS79616.1"/>
    </source>
</evidence>
<feature type="region of interest" description="Phosphopantothenoylcysteine decarboxylase" evidence="3">
    <location>
        <begin position="1"/>
        <end position="189"/>
    </location>
</feature>
<name>A0A370WUC2_9GAMM</name>
<keyword evidence="3" id="KW-0511">Multifunctional enzyme</keyword>
<feature type="binding site" evidence="3">
    <location>
        <begin position="306"/>
        <end position="309"/>
    </location>
    <ligand>
        <name>CTP</name>
        <dbReference type="ChEBI" id="CHEBI:37563"/>
    </ligand>
</feature>
<comment type="similarity">
    <text evidence="3 4">In the N-terminal section; belongs to the HFCD (homo-oligomeric flavin containing Cys decarboxylase) superfamily.</text>
</comment>
<dbReference type="Proteomes" id="UP000254258">
    <property type="component" value="Unassembled WGS sequence"/>
</dbReference>
<dbReference type="GO" id="GO:0046872">
    <property type="term" value="F:metal ion binding"/>
    <property type="evidence" value="ECO:0007669"/>
    <property type="project" value="UniProtKB-KW"/>
</dbReference>
<feature type="binding site" evidence="3">
    <location>
        <position position="342"/>
    </location>
    <ligand>
        <name>CTP</name>
        <dbReference type="ChEBI" id="CHEBI:37563"/>
    </ligand>
</feature>
<dbReference type="GO" id="GO:0015941">
    <property type="term" value="P:pantothenate catabolic process"/>
    <property type="evidence" value="ECO:0007669"/>
    <property type="project" value="InterPro"/>
</dbReference>
<comment type="function">
    <text evidence="4">Catalyzes two steps in the biosynthesis of coenzyme A. In the first step cysteine is conjugated to 4'-phosphopantothenate to form 4-phosphopantothenoylcysteine, in the latter compound is decarboxylated to form 4'-phosphopantotheine.</text>
</comment>
<dbReference type="Gene3D" id="3.40.50.1950">
    <property type="entry name" value="Flavin prenyltransferase-like"/>
    <property type="match status" value="1"/>
</dbReference>
<comment type="pathway">
    <text evidence="3 4">Cofactor biosynthesis; coenzyme A biosynthesis; CoA from (R)-pantothenate: step 2/5.</text>
</comment>
<dbReference type="InterPro" id="IPR005252">
    <property type="entry name" value="CoaBC"/>
</dbReference>
<feature type="binding site" evidence="3">
    <location>
        <position position="338"/>
    </location>
    <ligand>
        <name>CTP</name>
        <dbReference type="ChEBI" id="CHEBI:37563"/>
    </ligand>
</feature>
<evidence type="ECO:0000259" key="5">
    <source>
        <dbReference type="Pfam" id="PF02441"/>
    </source>
</evidence>
<comment type="cofactor">
    <cofactor evidence="3">
        <name>Mg(2+)</name>
        <dbReference type="ChEBI" id="CHEBI:18420"/>
    </cofactor>
</comment>
<dbReference type="GO" id="GO:0015937">
    <property type="term" value="P:coenzyme A biosynthetic process"/>
    <property type="evidence" value="ECO:0007669"/>
    <property type="project" value="UniProtKB-UniRule"/>
</dbReference>
<evidence type="ECO:0000256" key="1">
    <source>
        <dbReference type="ARBA" id="ARBA00022793"/>
    </source>
</evidence>
<keyword evidence="3 4" id="KW-0288">FMN</keyword>
<organism evidence="7 8">
    <name type="scientific">Dyella monticola</name>
    <dbReference type="NCBI Taxonomy" id="1927958"/>
    <lineage>
        <taxon>Bacteria</taxon>
        <taxon>Pseudomonadati</taxon>
        <taxon>Pseudomonadota</taxon>
        <taxon>Gammaproteobacteria</taxon>
        <taxon>Lysobacterales</taxon>
        <taxon>Rhodanobacteraceae</taxon>
        <taxon>Dyella</taxon>
    </lineage>
</organism>
<evidence type="ECO:0000313" key="8">
    <source>
        <dbReference type="Proteomes" id="UP000254258"/>
    </source>
</evidence>
<accession>A0A370WUC2</accession>
<dbReference type="EC" id="6.3.2.5" evidence="3"/>
<feature type="domain" description="Flavoprotein" evidence="5">
    <location>
        <begin position="7"/>
        <end position="171"/>
    </location>
</feature>
<feature type="binding site" evidence="3">
    <location>
        <position position="289"/>
    </location>
    <ligand>
        <name>CTP</name>
        <dbReference type="ChEBI" id="CHEBI:37563"/>
    </ligand>
</feature>